<protein>
    <recommendedName>
        <fullName evidence="6">4-hydroxy-3-methylbut-2-enyl diphosphate reductase</fullName>
        <shortName evidence="6">HMBPP reductase</shortName>
        <ecNumber evidence="6">1.17.7.4</ecNumber>
    </recommendedName>
</protein>
<comment type="catalytic activity">
    <reaction evidence="6">
        <text>isopentenyl diphosphate + 2 oxidized [2Fe-2S]-[ferredoxin] + H2O = (2E)-4-hydroxy-3-methylbut-2-enyl diphosphate + 2 reduced [2Fe-2S]-[ferredoxin] + 2 H(+)</text>
        <dbReference type="Rhea" id="RHEA:24488"/>
        <dbReference type="Rhea" id="RHEA-COMP:10000"/>
        <dbReference type="Rhea" id="RHEA-COMP:10001"/>
        <dbReference type="ChEBI" id="CHEBI:15377"/>
        <dbReference type="ChEBI" id="CHEBI:15378"/>
        <dbReference type="ChEBI" id="CHEBI:33737"/>
        <dbReference type="ChEBI" id="CHEBI:33738"/>
        <dbReference type="ChEBI" id="CHEBI:128753"/>
        <dbReference type="ChEBI" id="CHEBI:128769"/>
        <dbReference type="EC" id="1.17.7.4"/>
    </reaction>
</comment>
<feature type="binding site" evidence="6">
    <location>
        <position position="74"/>
    </location>
    <ligand>
        <name>isopentenyl diphosphate</name>
        <dbReference type="ChEBI" id="CHEBI:128769"/>
    </ligand>
</feature>
<feature type="binding site" evidence="6">
    <location>
        <position position="229"/>
    </location>
    <ligand>
        <name>dimethylallyl diphosphate</name>
        <dbReference type="ChEBI" id="CHEBI:57623"/>
    </ligand>
</feature>
<evidence type="ECO:0000256" key="5">
    <source>
        <dbReference type="ARBA" id="ARBA00023229"/>
    </source>
</evidence>
<feature type="binding site" evidence="6">
    <location>
        <position position="124"/>
    </location>
    <ligand>
        <name>isopentenyl diphosphate</name>
        <dbReference type="ChEBI" id="CHEBI:128769"/>
    </ligand>
</feature>
<evidence type="ECO:0000256" key="2">
    <source>
        <dbReference type="ARBA" id="ARBA00022723"/>
    </source>
</evidence>
<feature type="binding site" evidence="6">
    <location>
        <position position="169"/>
    </location>
    <ligand>
        <name>(2E)-4-hydroxy-3-methylbut-2-enyl diphosphate</name>
        <dbReference type="ChEBI" id="CHEBI:128753"/>
    </ligand>
</feature>
<feature type="binding site" evidence="6">
    <location>
        <position position="271"/>
    </location>
    <ligand>
        <name>dimethylallyl diphosphate</name>
        <dbReference type="ChEBI" id="CHEBI:57623"/>
    </ligand>
</feature>
<comment type="similarity">
    <text evidence="6">Belongs to the IspH family.</text>
</comment>
<evidence type="ECO:0000313" key="8">
    <source>
        <dbReference type="Proteomes" id="UP001056209"/>
    </source>
</evidence>
<dbReference type="GO" id="GO:0016114">
    <property type="term" value="P:terpenoid biosynthetic process"/>
    <property type="evidence" value="ECO:0007669"/>
    <property type="project" value="UniProtKB-UniRule"/>
</dbReference>
<dbReference type="AlphaFoldDB" id="A0A9Q8TWB1"/>
<feature type="binding site" evidence="6">
    <location>
        <position position="229"/>
    </location>
    <ligand>
        <name>isopentenyl diphosphate</name>
        <dbReference type="ChEBI" id="CHEBI:128769"/>
    </ligand>
</feature>
<feature type="binding site" evidence="6">
    <location>
        <position position="199"/>
    </location>
    <ligand>
        <name>[4Fe-4S] cluster</name>
        <dbReference type="ChEBI" id="CHEBI:49883"/>
    </ligand>
</feature>
<dbReference type="GO" id="GO:0050992">
    <property type="term" value="P:dimethylallyl diphosphate biosynthetic process"/>
    <property type="evidence" value="ECO:0007669"/>
    <property type="project" value="UniProtKB-UniRule"/>
</dbReference>
<proteinExistence type="inferred from homology"/>
<evidence type="ECO:0000313" key="7">
    <source>
        <dbReference type="EMBL" id="URJ28466.1"/>
    </source>
</evidence>
<feature type="binding site" evidence="6">
    <location>
        <position position="96"/>
    </location>
    <ligand>
        <name>[4Fe-4S] cluster</name>
        <dbReference type="ChEBI" id="CHEBI:49883"/>
    </ligand>
</feature>
<feature type="binding site" evidence="6">
    <location>
        <position position="74"/>
    </location>
    <ligand>
        <name>dimethylallyl diphosphate</name>
        <dbReference type="ChEBI" id="CHEBI:57623"/>
    </ligand>
</feature>
<keyword evidence="1 6" id="KW-0004">4Fe-4S</keyword>
<comment type="catalytic activity">
    <reaction evidence="6">
        <text>dimethylallyl diphosphate + 2 oxidized [2Fe-2S]-[ferredoxin] + H2O = (2E)-4-hydroxy-3-methylbut-2-enyl diphosphate + 2 reduced [2Fe-2S]-[ferredoxin] + 2 H(+)</text>
        <dbReference type="Rhea" id="RHEA:24825"/>
        <dbReference type="Rhea" id="RHEA-COMP:10000"/>
        <dbReference type="Rhea" id="RHEA-COMP:10001"/>
        <dbReference type="ChEBI" id="CHEBI:15377"/>
        <dbReference type="ChEBI" id="CHEBI:15378"/>
        <dbReference type="ChEBI" id="CHEBI:33737"/>
        <dbReference type="ChEBI" id="CHEBI:33738"/>
        <dbReference type="ChEBI" id="CHEBI:57623"/>
        <dbReference type="ChEBI" id="CHEBI:128753"/>
        <dbReference type="EC" id="1.17.7.4"/>
    </reaction>
</comment>
<dbReference type="PANTHER" id="PTHR30426">
    <property type="entry name" value="4-HYDROXY-3-METHYLBUT-2-ENYL DIPHOSPHATE REDUCTASE"/>
    <property type="match status" value="1"/>
</dbReference>
<feature type="binding site" evidence="6">
    <location>
        <position position="227"/>
    </location>
    <ligand>
        <name>dimethylallyl diphosphate</name>
        <dbReference type="ChEBI" id="CHEBI:57623"/>
    </ligand>
</feature>
<comment type="subunit">
    <text evidence="6">Homodimer.</text>
</comment>
<feature type="active site" description="Proton donor" evidence="6">
    <location>
        <position position="126"/>
    </location>
</feature>
<feature type="binding site" evidence="6">
    <location>
        <position position="74"/>
    </location>
    <ligand>
        <name>(2E)-4-hydroxy-3-methylbut-2-enyl diphosphate</name>
        <dbReference type="ChEBI" id="CHEBI:128753"/>
    </ligand>
</feature>
<dbReference type="GO" id="GO:0046872">
    <property type="term" value="F:metal ion binding"/>
    <property type="evidence" value="ECO:0007669"/>
    <property type="project" value="UniProtKB-KW"/>
</dbReference>
<feature type="binding site" evidence="6">
    <location>
        <position position="229"/>
    </location>
    <ligand>
        <name>(2E)-4-hydroxy-3-methylbut-2-enyl diphosphate</name>
        <dbReference type="ChEBI" id="CHEBI:128753"/>
    </ligand>
</feature>
<dbReference type="CDD" id="cd13944">
    <property type="entry name" value="lytB_ispH"/>
    <property type="match status" value="1"/>
</dbReference>
<dbReference type="PANTHER" id="PTHR30426:SF0">
    <property type="entry name" value="4-HYDROXY-3-METHYLBUT-2-ENYL DIPHOSPHATE REDUCTASE"/>
    <property type="match status" value="1"/>
</dbReference>
<dbReference type="Proteomes" id="UP001056209">
    <property type="component" value="Chromosome"/>
</dbReference>
<feature type="binding site" evidence="6">
    <location>
        <position position="41"/>
    </location>
    <ligand>
        <name>(2E)-4-hydroxy-3-methylbut-2-enyl diphosphate</name>
        <dbReference type="ChEBI" id="CHEBI:128753"/>
    </ligand>
</feature>
<feature type="binding site" evidence="6">
    <location>
        <position position="228"/>
    </location>
    <ligand>
        <name>(2E)-4-hydroxy-3-methylbut-2-enyl diphosphate</name>
        <dbReference type="ChEBI" id="CHEBI:128753"/>
    </ligand>
</feature>
<keyword evidence="6 7" id="KW-0560">Oxidoreductase</keyword>
<gene>
    <name evidence="6 7" type="primary">ispH</name>
    <name evidence="7" type="synonym">lytB</name>
    <name evidence="7" type="ORF">M9393_02645</name>
</gene>
<dbReference type="GO" id="GO:0051745">
    <property type="term" value="F:4-hydroxy-3-methylbut-2-enyl diphosphate reductase activity"/>
    <property type="evidence" value="ECO:0007669"/>
    <property type="project" value="UniProtKB-UniRule"/>
</dbReference>
<comment type="pathway">
    <text evidence="6">Isoprenoid biosynthesis; isopentenyl diphosphate biosynthesis via DXP pathway; isopentenyl diphosphate from 1-deoxy-D-xylulose 5-phosphate: step 6/6.</text>
</comment>
<dbReference type="EC" id="1.17.7.4" evidence="6"/>
<dbReference type="EMBL" id="CP097753">
    <property type="protein sequence ID" value="URJ28466.1"/>
    <property type="molecule type" value="Genomic_DNA"/>
</dbReference>
<dbReference type="Gene3D" id="3.40.50.11270">
    <property type="match status" value="1"/>
</dbReference>
<evidence type="ECO:0000256" key="4">
    <source>
        <dbReference type="ARBA" id="ARBA00023014"/>
    </source>
</evidence>
<keyword evidence="5 6" id="KW-0414">Isoprene biosynthesis</keyword>
<feature type="binding site" evidence="6">
    <location>
        <position position="227"/>
    </location>
    <ligand>
        <name>isopentenyl diphosphate</name>
        <dbReference type="ChEBI" id="CHEBI:128769"/>
    </ligand>
</feature>
<keyword evidence="3 6" id="KW-0408">Iron</keyword>
<organism evidence="7 8">
    <name type="scientific">Candidatus Blochmannia vicinus</name>
    <name type="common">nom. nud.</name>
    <dbReference type="NCBI Taxonomy" id="251540"/>
    <lineage>
        <taxon>Bacteria</taxon>
        <taxon>Pseudomonadati</taxon>
        <taxon>Pseudomonadota</taxon>
        <taxon>Gammaproteobacteria</taxon>
        <taxon>Enterobacterales</taxon>
        <taxon>Enterobacteriaceae</taxon>
        <taxon>ant endosymbionts</taxon>
        <taxon>Candidatus Blochmanniella</taxon>
    </lineage>
</organism>
<evidence type="ECO:0000256" key="3">
    <source>
        <dbReference type="ARBA" id="ARBA00023004"/>
    </source>
</evidence>
<dbReference type="NCBIfam" id="TIGR00216">
    <property type="entry name" value="ispH_lytB"/>
    <property type="match status" value="1"/>
</dbReference>
<feature type="binding site" evidence="6">
    <location>
        <position position="271"/>
    </location>
    <ligand>
        <name>(2E)-4-hydroxy-3-methylbut-2-enyl diphosphate</name>
        <dbReference type="ChEBI" id="CHEBI:128753"/>
    </ligand>
</feature>
<feature type="binding site" evidence="6">
    <location>
        <position position="124"/>
    </location>
    <ligand>
        <name>dimethylallyl diphosphate</name>
        <dbReference type="ChEBI" id="CHEBI:57623"/>
    </ligand>
</feature>
<comment type="function">
    <text evidence="6">Catalyzes the conversion of 1-hydroxy-2-methyl-2-(E)-butenyl 4-diphosphate (HMBPP) into a mixture of isopentenyl diphosphate (IPP) and dimethylallyl diphosphate (DMAPP). Acts in the terminal step of the DOXP/MEP pathway for isoprenoid precursor biosynthesis.</text>
</comment>
<comment type="cofactor">
    <cofactor evidence="6">
        <name>[4Fe-4S] cluster</name>
        <dbReference type="ChEBI" id="CHEBI:49883"/>
    </cofactor>
    <text evidence="6">Binds 1 [4Fe-4S] cluster per subunit.</text>
</comment>
<dbReference type="GO" id="GO:0051539">
    <property type="term" value="F:4 iron, 4 sulfur cluster binding"/>
    <property type="evidence" value="ECO:0007669"/>
    <property type="project" value="UniProtKB-UniRule"/>
</dbReference>
<feature type="binding site" evidence="6">
    <location>
        <position position="124"/>
    </location>
    <ligand>
        <name>(2E)-4-hydroxy-3-methylbut-2-enyl diphosphate</name>
        <dbReference type="ChEBI" id="CHEBI:128753"/>
    </ligand>
</feature>
<feature type="binding site" evidence="6">
    <location>
        <position position="271"/>
    </location>
    <ligand>
        <name>isopentenyl diphosphate</name>
        <dbReference type="ChEBI" id="CHEBI:128769"/>
    </ligand>
</feature>
<sequence length="311" mass="34851">MKVVLANPRGFCAGVNRAINIVEKAIQVYGAPIYVKHELVHNSYVVNQLSKKGIVFIEQINEVPNGSVLIFSAHGVSKKIREEAKIKSLIVLDATCPLVTKVHMEVARANRNDMEVILIGHAGHPEVEGTMGQYISKNSEKKIYLVESQSDAWLLKVNYPNNLFLVTQTTLSIDDTAKIVTILHKRFPNILSSRKNDICYATFNRQNALKNLALTVEIIFVVGSRMSSNSMRLIELAHRIGKISYLISHANDIQKDWLRGINNIGITAGASAPDILVHQVLNKLRILSKDHFVVEEMIGQEENMFFNMPKI</sequence>
<evidence type="ECO:0000256" key="1">
    <source>
        <dbReference type="ARBA" id="ARBA00022485"/>
    </source>
</evidence>
<dbReference type="GO" id="GO:0019288">
    <property type="term" value="P:isopentenyl diphosphate biosynthetic process, methylerythritol 4-phosphate pathway"/>
    <property type="evidence" value="ECO:0007669"/>
    <property type="project" value="UniProtKB-UniRule"/>
</dbReference>
<feature type="binding site" evidence="6">
    <location>
        <position position="228"/>
    </location>
    <ligand>
        <name>isopentenyl diphosphate</name>
        <dbReference type="ChEBI" id="CHEBI:128769"/>
    </ligand>
</feature>
<dbReference type="RefSeq" id="WP_250248924.1">
    <property type="nucleotide sequence ID" value="NZ_CP097753.1"/>
</dbReference>
<accession>A0A9Q8TWB1</accession>
<evidence type="ECO:0000256" key="6">
    <source>
        <dbReference type="HAMAP-Rule" id="MF_00191"/>
    </source>
</evidence>
<feature type="binding site" evidence="6">
    <location>
        <position position="41"/>
    </location>
    <ligand>
        <name>dimethylallyl diphosphate</name>
        <dbReference type="ChEBI" id="CHEBI:57623"/>
    </ligand>
</feature>
<dbReference type="HAMAP" id="MF_00191">
    <property type="entry name" value="IspH"/>
    <property type="match status" value="1"/>
</dbReference>
<feature type="binding site" evidence="6">
    <location>
        <position position="227"/>
    </location>
    <ligand>
        <name>(2E)-4-hydroxy-3-methylbut-2-enyl diphosphate</name>
        <dbReference type="ChEBI" id="CHEBI:128753"/>
    </ligand>
</feature>
<feature type="binding site" evidence="6">
    <location>
        <position position="41"/>
    </location>
    <ligand>
        <name>isopentenyl diphosphate</name>
        <dbReference type="ChEBI" id="CHEBI:128769"/>
    </ligand>
</feature>
<dbReference type="Gene3D" id="3.40.1010.20">
    <property type="entry name" value="4-hydroxy-3-methylbut-2-enyl diphosphate reductase, catalytic domain"/>
    <property type="match status" value="2"/>
</dbReference>
<dbReference type="Pfam" id="PF02401">
    <property type="entry name" value="LYTB"/>
    <property type="match status" value="1"/>
</dbReference>
<reference evidence="7" key="1">
    <citation type="submission" date="2022-05" db="EMBL/GenBank/DDBJ databases">
        <title>Impact of host demography and evolutionary history on endosymbiont molecular evolution: a test in carpenter ants (Genus Camponotus) and their Blochmannia endosymbionts.</title>
        <authorList>
            <person name="Manthey J.D."/>
            <person name="Giron J.C."/>
            <person name="Hruska J.P."/>
        </authorList>
    </citation>
    <scope>NUCLEOTIDE SEQUENCE</scope>
    <source>
        <strain evidence="7">C-039</strain>
    </source>
</reference>
<dbReference type="InterPro" id="IPR003451">
    <property type="entry name" value="LytB/IspH"/>
</dbReference>
<comment type="pathway">
    <text evidence="6">Isoprenoid biosynthesis; dimethylallyl diphosphate biosynthesis; dimethylallyl diphosphate from (2E)-4-hydroxy-3-methylbutenyl diphosphate: step 1/1.</text>
</comment>
<keyword evidence="2 6" id="KW-0479">Metal-binding</keyword>
<dbReference type="NCBIfam" id="NF002188">
    <property type="entry name" value="PRK01045.1-2"/>
    <property type="match status" value="1"/>
</dbReference>
<feature type="binding site" evidence="6">
    <location>
        <position position="228"/>
    </location>
    <ligand>
        <name>dimethylallyl diphosphate</name>
        <dbReference type="ChEBI" id="CHEBI:57623"/>
    </ligand>
</feature>
<name>A0A9Q8TWB1_9ENTR</name>
<keyword evidence="4 6" id="KW-0411">Iron-sulfur</keyword>
<dbReference type="NCBIfam" id="NF002190">
    <property type="entry name" value="PRK01045.1-4"/>
    <property type="match status" value="1"/>
</dbReference>
<feature type="binding site" evidence="6">
    <location>
        <position position="12"/>
    </location>
    <ligand>
        <name>[4Fe-4S] cluster</name>
        <dbReference type="ChEBI" id="CHEBI:49883"/>
    </ligand>
</feature>